<dbReference type="OrthoDB" id="46529at2759"/>
<dbReference type="Proteomes" id="UP000247810">
    <property type="component" value="Unassembled WGS sequence"/>
</dbReference>
<dbReference type="Gene3D" id="3.10.129.10">
    <property type="entry name" value="Hotdog Thioesterase"/>
    <property type="match status" value="1"/>
</dbReference>
<accession>A0A319CTC0</accession>
<dbReference type="PANTHER" id="PTHR21660">
    <property type="entry name" value="THIOESTERASE SUPERFAMILY MEMBER-RELATED"/>
    <property type="match status" value="1"/>
</dbReference>
<dbReference type="EMBL" id="KZ826082">
    <property type="protein sequence ID" value="PYH88556.1"/>
    <property type="molecule type" value="Genomic_DNA"/>
</dbReference>
<evidence type="ECO:0000256" key="2">
    <source>
        <dbReference type="SAM" id="MobiDB-lite"/>
    </source>
</evidence>
<name>A0A319CTC0_9EURO</name>
<dbReference type="InterPro" id="IPR039298">
    <property type="entry name" value="ACOT13"/>
</dbReference>
<dbReference type="InterPro" id="IPR006683">
    <property type="entry name" value="Thioestr_dom"/>
</dbReference>
<feature type="transmembrane region" description="Helical" evidence="3">
    <location>
        <begin position="149"/>
        <end position="166"/>
    </location>
</feature>
<evidence type="ECO:0000256" key="1">
    <source>
        <dbReference type="ARBA" id="ARBA00008324"/>
    </source>
</evidence>
<sequence length="196" mass="21687">MATPTPPTTQPPPSKSPLEHTQTILTTQLQTSPIYAHLLSTLTLTSAQPGKIHATLPLAPHHLNSKGSVHGTVSACLVDWAAGIAIVSHGGDYTGVSTDIHVSYLGTARAGEVLQVQASAGKVLIAFRDLLFYLFYLSIYQILTVWYNYNIIYIDIFTLLIYILSFKEKITGKKYFILAGSRRVRYYIRSCNFPEI</sequence>
<feature type="region of interest" description="Disordered" evidence="2">
    <location>
        <begin position="1"/>
        <end position="20"/>
    </location>
</feature>
<reference evidence="5 6" key="1">
    <citation type="submission" date="2018-02" db="EMBL/GenBank/DDBJ databases">
        <title>The genomes of Aspergillus section Nigri reveals drivers in fungal speciation.</title>
        <authorList>
            <consortium name="DOE Joint Genome Institute"/>
            <person name="Vesth T.C."/>
            <person name="Nybo J."/>
            <person name="Theobald S."/>
            <person name="Brandl J."/>
            <person name="Frisvad J.C."/>
            <person name="Nielsen K.F."/>
            <person name="Lyhne E.K."/>
            <person name="Kogle M.E."/>
            <person name="Kuo A."/>
            <person name="Riley R."/>
            <person name="Clum A."/>
            <person name="Nolan M."/>
            <person name="Lipzen A."/>
            <person name="Salamov A."/>
            <person name="Henrissat B."/>
            <person name="Wiebenga A."/>
            <person name="De vries R.P."/>
            <person name="Grigoriev I.V."/>
            <person name="Mortensen U.H."/>
            <person name="Andersen M.R."/>
            <person name="Baker S.E."/>
        </authorList>
    </citation>
    <scope>NUCLEOTIDE SEQUENCE [LARGE SCALE GENOMIC DNA]</scope>
    <source>
        <strain evidence="5 6">CBS 707.79</strain>
    </source>
</reference>
<dbReference type="STRING" id="1448320.A0A319CTC0"/>
<keyword evidence="3" id="KW-0472">Membrane</keyword>
<dbReference type="CDD" id="cd03443">
    <property type="entry name" value="PaaI_thioesterase"/>
    <property type="match status" value="1"/>
</dbReference>
<feature type="compositionally biased region" description="Pro residues" evidence="2">
    <location>
        <begin position="1"/>
        <end position="15"/>
    </location>
</feature>
<dbReference type="PANTHER" id="PTHR21660:SF11">
    <property type="entry name" value="FAMILY PROTEIN, PUTATIVE (AFU_ORTHOLOGUE AFUA_4G04355)-RELATED"/>
    <property type="match status" value="1"/>
</dbReference>
<evidence type="ECO:0000259" key="4">
    <source>
        <dbReference type="Pfam" id="PF03061"/>
    </source>
</evidence>
<proteinExistence type="inferred from homology"/>
<dbReference type="GO" id="GO:0047617">
    <property type="term" value="F:fatty acyl-CoA hydrolase activity"/>
    <property type="evidence" value="ECO:0007669"/>
    <property type="project" value="InterPro"/>
</dbReference>
<evidence type="ECO:0000256" key="3">
    <source>
        <dbReference type="SAM" id="Phobius"/>
    </source>
</evidence>
<dbReference type="Pfam" id="PF03061">
    <property type="entry name" value="4HBT"/>
    <property type="match status" value="1"/>
</dbReference>
<keyword evidence="3" id="KW-0812">Transmembrane</keyword>
<organism evidence="5 6">
    <name type="scientific">Aspergillus ellipticus CBS 707.79</name>
    <dbReference type="NCBI Taxonomy" id="1448320"/>
    <lineage>
        <taxon>Eukaryota</taxon>
        <taxon>Fungi</taxon>
        <taxon>Dikarya</taxon>
        <taxon>Ascomycota</taxon>
        <taxon>Pezizomycotina</taxon>
        <taxon>Eurotiomycetes</taxon>
        <taxon>Eurotiomycetidae</taxon>
        <taxon>Eurotiales</taxon>
        <taxon>Aspergillaceae</taxon>
        <taxon>Aspergillus</taxon>
        <taxon>Aspergillus subgen. Circumdati</taxon>
    </lineage>
</organism>
<dbReference type="VEuPathDB" id="FungiDB:BO71DRAFT_445159"/>
<keyword evidence="3" id="KW-1133">Transmembrane helix</keyword>
<feature type="domain" description="Thioesterase" evidence="4">
    <location>
        <begin position="67"/>
        <end position="120"/>
    </location>
</feature>
<evidence type="ECO:0000313" key="5">
    <source>
        <dbReference type="EMBL" id="PYH88556.1"/>
    </source>
</evidence>
<keyword evidence="6" id="KW-1185">Reference proteome</keyword>
<protein>
    <recommendedName>
        <fullName evidence="4">Thioesterase domain-containing protein</fullName>
    </recommendedName>
</protein>
<comment type="similarity">
    <text evidence="1">Belongs to the thioesterase PaaI family.</text>
</comment>
<dbReference type="InterPro" id="IPR029069">
    <property type="entry name" value="HotDog_dom_sf"/>
</dbReference>
<dbReference type="AlphaFoldDB" id="A0A319CTC0"/>
<evidence type="ECO:0000313" key="6">
    <source>
        <dbReference type="Proteomes" id="UP000247810"/>
    </source>
</evidence>
<dbReference type="SUPFAM" id="SSF54637">
    <property type="entry name" value="Thioesterase/thiol ester dehydrase-isomerase"/>
    <property type="match status" value="1"/>
</dbReference>
<gene>
    <name evidence="5" type="ORF">BO71DRAFT_445159</name>
</gene>